<dbReference type="InterPro" id="IPR013858">
    <property type="entry name" value="Peptidase_M10B_C"/>
</dbReference>
<dbReference type="InterPro" id="IPR038255">
    <property type="entry name" value="PBS_linker_sf"/>
</dbReference>
<dbReference type="Gene3D" id="2.150.10.10">
    <property type="entry name" value="Serralysin-like metalloprotease, C-terminal"/>
    <property type="match status" value="1"/>
</dbReference>
<reference evidence="10" key="2">
    <citation type="journal article" date="2019" name="Int. J. Syst. Evol. Microbiol.">
        <title>The Global Catalogue of Microorganisms (GCM) 10K type strain sequencing project: providing services to taxonomists for standard genome sequencing and annotation.</title>
        <authorList>
            <consortium name="The Broad Institute Genomics Platform"/>
            <consortium name="The Broad Institute Genome Sequencing Center for Infectious Disease"/>
            <person name="Wu L."/>
            <person name="Ma J."/>
        </authorList>
    </citation>
    <scope>NUCLEOTIDE SEQUENCE [LARGE SCALE GENOMIC DNA]</scope>
    <source>
        <strain evidence="10">NBRC 107715</strain>
    </source>
</reference>
<dbReference type="Pfam" id="PF08548">
    <property type="entry name" value="Peptidase_M10_C"/>
    <property type="match status" value="1"/>
</dbReference>
<feature type="domain" description="DUF4214" evidence="6">
    <location>
        <begin position="94"/>
        <end position="168"/>
    </location>
</feature>
<dbReference type="EMBL" id="BSPK01000045">
    <property type="protein sequence ID" value="GLS64558.1"/>
    <property type="molecule type" value="Genomic_DNA"/>
</dbReference>
<organism evidence="7 9">
    <name type="scientific">Methylobacterium oxalidis</name>
    <dbReference type="NCBI Taxonomy" id="944322"/>
    <lineage>
        <taxon>Bacteria</taxon>
        <taxon>Pseudomonadati</taxon>
        <taxon>Pseudomonadota</taxon>
        <taxon>Alphaproteobacteria</taxon>
        <taxon>Hyphomicrobiales</taxon>
        <taxon>Methylobacteriaceae</taxon>
        <taxon>Methylobacterium</taxon>
    </lineage>
</organism>
<keyword evidence="4" id="KW-0677">Repeat</keyword>
<dbReference type="GO" id="GO:0005509">
    <property type="term" value="F:calcium ion binding"/>
    <property type="evidence" value="ECO:0007669"/>
    <property type="project" value="InterPro"/>
</dbReference>
<comment type="cofactor">
    <cofactor evidence="1">
        <name>Ca(2+)</name>
        <dbReference type="ChEBI" id="CHEBI:29108"/>
    </cofactor>
</comment>
<reference evidence="8" key="4">
    <citation type="submission" date="2023-01" db="EMBL/GenBank/DDBJ databases">
        <title>Draft genome sequence of Methylobacterium oxalidis strain NBRC 107715.</title>
        <authorList>
            <person name="Sun Q."/>
            <person name="Mori K."/>
        </authorList>
    </citation>
    <scope>NUCLEOTIDE SEQUENCE</scope>
    <source>
        <strain evidence="8">NBRC 107715</strain>
    </source>
</reference>
<dbReference type="RefSeq" id="WP_147028448.1">
    <property type="nucleotide sequence ID" value="NZ_BJZU01000129.1"/>
</dbReference>
<reference evidence="7 9" key="3">
    <citation type="submission" date="2019-07" db="EMBL/GenBank/DDBJ databases">
        <title>Whole genome shotgun sequence of Methylobacterium oxalidis NBRC 107715.</title>
        <authorList>
            <person name="Hosoyama A."/>
            <person name="Uohara A."/>
            <person name="Ohji S."/>
            <person name="Ichikawa N."/>
        </authorList>
    </citation>
    <scope>NUCLEOTIDE SEQUENCE [LARGE SCALE GENOMIC DNA]</scope>
    <source>
        <strain evidence="7 9">NBRC 107715</strain>
    </source>
</reference>
<feature type="domain" description="Peptidase M10 serralysin C-terminal" evidence="5">
    <location>
        <begin position="344"/>
        <end position="389"/>
    </location>
</feature>
<keyword evidence="3" id="KW-0964">Secreted</keyword>
<gene>
    <name evidence="8" type="ORF">GCM10007888_29390</name>
    <name evidence="7" type="ORF">MOX02_49880</name>
</gene>
<keyword evidence="10" id="KW-1185">Reference proteome</keyword>
<dbReference type="Pfam" id="PF00353">
    <property type="entry name" value="HemolysinCabind"/>
    <property type="match status" value="2"/>
</dbReference>
<protein>
    <submittedName>
        <fullName evidence="7">Uncharacterized protein</fullName>
    </submittedName>
</protein>
<evidence type="ECO:0000313" key="8">
    <source>
        <dbReference type="EMBL" id="GLS64558.1"/>
    </source>
</evidence>
<dbReference type="OrthoDB" id="7975253at2"/>
<evidence type="ECO:0000256" key="4">
    <source>
        <dbReference type="ARBA" id="ARBA00022737"/>
    </source>
</evidence>
<evidence type="ECO:0000259" key="5">
    <source>
        <dbReference type="Pfam" id="PF08548"/>
    </source>
</evidence>
<proteinExistence type="predicted"/>
<accession>A0A512JAF8</accession>
<dbReference type="PRINTS" id="PR00313">
    <property type="entry name" value="CABNDNGRPT"/>
</dbReference>
<dbReference type="Proteomes" id="UP001156856">
    <property type="component" value="Unassembled WGS sequence"/>
</dbReference>
<dbReference type="EMBL" id="BJZU01000129">
    <property type="protein sequence ID" value="GEP06950.1"/>
    <property type="molecule type" value="Genomic_DNA"/>
</dbReference>
<dbReference type="Pfam" id="PF13946">
    <property type="entry name" value="DUF4214"/>
    <property type="match status" value="1"/>
</dbReference>
<reference evidence="8" key="1">
    <citation type="journal article" date="2014" name="Int. J. Syst. Evol. Microbiol.">
        <title>Complete genome of a new Firmicutes species belonging to the dominant human colonic microbiota ('Ruminococcus bicirculans') reveals two chromosomes and a selective capacity to utilize plant glucans.</title>
        <authorList>
            <consortium name="NISC Comparative Sequencing Program"/>
            <person name="Wegmann U."/>
            <person name="Louis P."/>
            <person name="Goesmann A."/>
            <person name="Henrissat B."/>
            <person name="Duncan S.H."/>
            <person name="Flint H.J."/>
        </authorList>
    </citation>
    <scope>NUCLEOTIDE SEQUENCE</scope>
    <source>
        <strain evidence="8">NBRC 107715</strain>
    </source>
</reference>
<evidence type="ECO:0000256" key="1">
    <source>
        <dbReference type="ARBA" id="ARBA00001913"/>
    </source>
</evidence>
<dbReference type="InterPro" id="IPR011049">
    <property type="entry name" value="Serralysin-like_metalloprot_C"/>
</dbReference>
<evidence type="ECO:0000256" key="3">
    <source>
        <dbReference type="ARBA" id="ARBA00022525"/>
    </source>
</evidence>
<dbReference type="SUPFAM" id="SSF51120">
    <property type="entry name" value="beta-Roll"/>
    <property type="match status" value="1"/>
</dbReference>
<dbReference type="AlphaFoldDB" id="A0A512JAF8"/>
<evidence type="ECO:0000259" key="6">
    <source>
        <dbReference type="Pfam" id="PF13946"/>
    </source>
</evidence>
<evidence type="ECO:0000313" key="7">
    <source>
        <dbReference type="EMBL" id="GEP06950.1"/>
    </source>
</evidence>
<evidence type="ECO:0000313" key="9">
    <source>
        <dbReference type="Proteomes" id="UP000321960"/>
    </source>
</evidence>
<comment type="subcellular location">
    <subcellularLocation>
        <location evidence="2">Secreted</location>
    </subcellularLocation>
</comment>
<dbReference type="InterPro" id="IPR001343">
    <property type="entry name" value="Hemolysn_Ca-bd"/>
</dbReference>
<dbReference type="InterPro" id="IPR025282">
    <property type="entry name" value="DUF4214"/>
</dbReference>
<dbReference type="Proteomes" id="UP000321960">
    <property type="component" value="Unassembled WGS sequence"/>
</dbReference>
<dbReference type="GO" id="GO:0005615">
    <property type="term" value="C:extracellular space"/>
    <property type="evidence" value="ECO:0007669"/>
    <property type="project" value="InterPro"/>
</dbReference>
<name>A0A512JAF8_9HYPH</name>
<evidence type="ECO:0000256" key="2">
    <source>
        <dbReference type="ARBA" id="ARBA00004613"/>
    </source>
</evidence>
<sequence>MALTAAQITTAFENVLQRAPSAGDVNAFMAASQSGFFTDAQLYETIVNSPEANGNVDPIVRLYQGAFGRVPDKGGLYGNVNAFEASGHNIKAIAETFTHSAEFTTLYGTAETVTESYLQSLYANVLGRSASAVELHSWLEAANTPGSGVATRADVLNGFAQSAEFIARSDAAVNDFLFKAAQGQDVYGAHPLLSGSEHFFTLTGGTDTLTGTGGNDTYNGVVGAGFDATLTAGDTIQDQGGSDTLNLIVHGSNDGAPVNVAGVETINIDTSVSSGGTTLVVNLTDAAATTLTVRGSHGVIFDESALPNVTTFDASGVTGTGAAGAVFFDGSSHHDAAQGLVMKGGAGSDVFVGGYGADMLTGGAGNDLFAFVDAKQSTAAHMDTITDFHPNTIGTPGAPANQGAGQLTSSYNGDVLDFTALFAGKVNAIHLSVIPNENAALVYMAHGVELVGSDVAFAVFDSSKSNLYVDANHNGEADAVIHLEGVSTLTEAAFRFHGGDYGGIVL</sequence>
<comment type="caution">
    <text evidence="7">The sequence shown here is derived from an EMBL/GenBank/DDBJ whole genome shotgun (WGS) entry which is preliminary data.</text>
</comment>
<dbReference type="Gene3D" id="1.10.3130.20">
    <property type="entry name" value="Phycobilisome linker domain"/>
    <property type="match status" value="1"/>
</dbReference>
<evidence type="ECO:0000313" key="10">
    <source>
        <dbReference type="Proteomes" id="UP001156856"/>
    </source>
</evidence>